<dbReference type="Gene3D" id="2.40.170.20">
    <property type="entry name" value="TonB-dependent receptor, beta-barrel domain"/>
    <property type="match status" value="1"/>
</dbReference>
<keyword evidence="9 10" id="KW-0998">Cell outer membrane</keyword>
<accession>A0A318J7L5</accession>
<evidence type="ECO:0000313" key="16">
    <source>
        <dbReference type="Proteomes" id="UP000247792"/>
    </source>
</evidence>
<evidence type="ECO:0000256" key="11">
    <source>
        <dbReference type="RuleBase" id="RU003357"/>
    </source>
</evidence>
<evidence type="ECO:0000313" key="15">
    <source>
        <dbReference type="EMBL" id="PXX45089.1"/>
    </source>
</evidence>
<evidence type="ECO:0000256" key="4">
    <source>
        <dbReference type="ARBA" id="ARBA00022452"/>
    </source>
</evidence>
<evidence type="ECO:0000256" key="3">
    <source>
        <dbReference type="ARBA" id="ARBA00022448"/>
    </source>
</evidence>
<dbReference type="Pfam" id="PF07715">
    <property type="entry name" value="Plug"/>
    <property type="match status" value="1"/>
</dbReference>
<evidence type="ECO:0000256" key="7">
    <source>
        <dbReference type="ARBA" id="ARBA00023136"/>
    </source>
</evidence>
<dbReference type="AlphaFoldDB" id="A0A318J7L5"/>
<feature type="domain" description="TonB-dependent receptor-like beta-barrel" evidence="13">
    <location>
        <begin position="379"/>
        <end position="889"/>
    </location>
</feature>
<dbReference type="InterPro" id="IPR012910">
    <property type="entry name" value="Plug_dom"/>
</dbReference>
<feature type="signal peptide" evidence="12">
    <location>
        <begin position="1"/>
        <end position="27"/>
    </location>
</feature>
<evidence type="ECO:0000256" key="6">
    <source>
        <dbReference type="ARBA" id="ARBA00023077"/>
    </source>
</evidence>
<keyword evidence="12" id="KW-0732">Signal</keyword>
<dbReference type="InterPro" id="IPR000531">
    <property type="entry name" value="Beta-barrel_TonB"/>
</dbReference>
<dbReference type="InterPro" id="IPR036942">
    <property type="entry name" value="Beta-barrel_TonB_sf"/>
</dbReference>
<evidence type="ECO:0000256" key="10">
    <source>
        <dbReference type="PROSITE-ProRule" id="PRU01360"/>
    </source>
</evidence>
<evidence type="ECO:0000256" key="9">
    <source>
        <dbReference type="ARBA" id="ARBA00023237"/>
    </source>
</evidence>
<evidence type="ECO:0000256" key="1">
    <source>
        <dbReference type="ARBA" id="ARBA00004571"/>
    </source>
</evidence>
<name>A0A318J7L5_9BURK</name>
<comment type="caution">
    <text evidence="15">The sequence shown here is derived from an EMBL/GenBank/DDBJ whole genome shotgun (WGS) entry which is preliminary data.</text>
</comment>
<dbReference type="RefSeq" id="WP_245936887.1">
    <property type="nucleotide sequence ID" value="NZ_QJKB01000002.1"/>
</dbReference>
<evidence type="ECO:0000256" key="2">
    <source>
        <dbReference type="ARBA" id="ARBA00009810"/>
    </source>
</evidence>
<protein>
    <submittedName>
        <fullName evidence="15">Iron complex outermembrane receptor protein</fullName>
    </submittedName>
</protein>
<dbReference type="GO" id="GO:0009279">
    <property type="term" value="C:cell outer membrane"/>
    <property type="evidence" value="ECO:0007669"/>
    <property type="project" value="UniProtKB-SubCell"/>
</dbReference>
<dbReference type="PANTHER" id="PTHR47234:SF2">
    <property type="entry name" value="TONB-DEPENDENT RECEPTOR"/>
    <property type="match status" value="1"/>
</dbReference>
<keyword evidence="4 10" id="KW-1134">Transmembrane beta strand</keyword>
<evidence type="ECO:0000256" key="8">
    <source>
        <dbReference type="ARBA" id="ARBA00023170"/>
    </source>
</evidence>
<dbReference type="PANTHER" id="PTHR47234">
    <property type="match status" value="1"/>
</dbReference>
<keyword evidence="3 10" id="KW-0813">Transport</keyword>
<feature type="chain" id="PRO_5016431522" evidence="12">
    <location>
        <begin position="28"/>
        <end position="928"/>
    </location>
</feature>
<keyword evidence="5 10" id="KW-0812">Transmembrane</keyword>
<dbReference type="InterPro" id="IPR039426">
    <property type="entry name" value="TonB-dep_rcpt-like"/>
</dbReference>
<organism evidence="15 16">
    <name type="scientific">Undibacterium pigrum</name>
    <dbReference type="NCBI Taxonomy" id="401470"/>
    <lineage>
        <taxon>Bacteria</taxon>
        <taxon>Pseudomonadati</taxon>
        <taxon>Pseudomonadota</taxon>
        <taxon>Betaproteobacteria</taxon>
        <taxon>Burkholderiales</taxon>
        <taxon>Oxalobacteraceae</taxon>
        <taxon>Undibacterium</taxon>
    </lineage>
</organism>
<dbReference type="CDD" id="cd01347">
    <property type="entry name" value="ligand_gated_channel"/>
    <property type="match status" value="1"/>
</dbReference>
<dbReference type="EMBL" id="QJKB01000002">
    <property type="protein sequence ID" value="PXX45089.1"/>
    <property type="molecule type" value="Genomic_DNA"/>
</dbReference>
<evidence type="ECO:0000256" key="5">
    <source>
        <dbReference type="ARBA" id="ARBA00022692"/>
    </source>
</evidence>
<dbReference type="SUPFAM" id="SSF56935">
    <property type="entry name" value="Porins"/>
    <property type="match status" value="1"/>
</dbReference>
<keyword evidence="6 11" id="KW-0798">TonB box</keyword>
<comment type="subcellular location">
    <subcellularLocation>
        <location evidence="1 10">Cell outer membrane</location>
        <topology evidence="1 10">Multi-pass membrane protein</topology>
    </subcellularLocation>
</comment>
<evidence type="ECO:0000259" key="13">
    <source>
        <dbReference type="Pfam" id="PF00593"/>
    </source>
</evidence>
<dbReference type="Gene3D" id="2.170.130.10">
    <property type="entry name" value="TonB-dependent receptor, plug domain"/>
    <property type="match status" value="1"/>
</dbReference>
<keyword evidence="7 10" id="KW-0472">Membrane</keyword>
<dbReference type="Pfam" id="PF00593">
    <property type="entry name" value="TonB_dep_Rec_b-barrel"/>
    <property type="match status" value="1"/>
</dbReference>
<evidence type="ECO:0000256" key="12">
    <source>
        <dbReference type="SAM" id="SignalP"/>
    </source>
</evidence>
<evidence type="ECO:0000259" key="14">
    <source>
        <dbReference type="Pfam" id="PF07715"/>
    </source>
</evidence>
<feature type="domain" description="TonB-dependent receptor plug" evidence="14">
    <location>
        <begin position="55"/>
        <end position="168"/>
    </location>
</feature>
<dbReference type="Proteomes" id="UP000247792">
    <property type="component" value="Unassembled WGS sequence"/>
</dbReference>
<reference evidence="15 16" key="1">
    <citation type="submission" date="2018-05" db="EMBL/GenBank/DDBJ databases">
        <title>Genomic Encyclopedia of Type Strains, Phase IV (KMG-IV): sequencing the most valuable type-strain genomes for metagenomic binning, comparative biology and taxonomic classification.</title>
        <authorList>
            <person name="Goeker M."/>
        </authorList>
    </citation>
    <scope>NUCLEOTIDE SEQUENCE [LARGE SCALE GENOMIC DNA]</scope>
    <source>
        <strain evidence="15 16">DSM 19792</strain>
    </source>
</reference>
<keyword evidence="8 15" id="KW-0675">Receptor</keyword>
<comment type="similarity">
    <text evidence="2 10 11">Belongs to the TonB-dependent receptor family.</text>
</comment>
<dbReference type="InterPro" id="IPR037066">
    <property type="entry name" value="Plug_dom_sf"/>
</dbReference>
<proteinExistence type="inferred from homology"/>
<keyword evidence="16" id="KW-1185">Reference proteome</keyword>
<gene>
    <name evidence="15" type="ORF">DFR42_102302</name>
</gene>
<dbReference type="PROSITE" id="PS52016">
    <property type="entry name" value="TONB_DEPENDENT_REC_3"/>
    <property type="match status" value="1"/>
</dbReference>
<sequence length="928" mass="98631">MIREKTISRSVRLICSSGLLLSMGMLAQPGFAQEAVQKVEITGSSIKRTETEGVATTQILSRKDIEQTGKTSIADVVRSISADNNGSISGSFTNGFAGSASGVSLRGLSVSSTLVLINGRRTAPYGFGDDGQRSFVDLNSIPLDAVDRIEILKDGASAIYGSDAIAGVVNVILRQNYIGQSVSANIGQSSRGDGRVMSASAAVGFGNLQQDKYNVFMTIDAKKQERIWQKDRSDYIGQADARPWGGRDQRAGQITSGNGGGSNFLGTVRPVNAAGGAIAGVAGNVKQLPGTCSAANLDPVGGTSLDNALGGCLWDPVQYQTIQPETENLNLYARGTFAINDKTTAYTELGLFNSKAKTQTTPSGLTGAGFDLVNARVNNTNTGPDQLLLPIGHPDNPFADNRARPRWVDAARPRTADLETTVTRFLAGVKGTVAEWDYDAGFLYAESKTDKTQNGYYRQSALKAAVANGTFRIGQGRVNTPAVLALVSPTLQNSGVTKSTSVDFKATRELAQLPGGALGIAVGAEYRKEETNSDPTPYTNINDIAGLGYSASKGSRNVTALYTEMAIPVLKSLEFQLAARTDKYSDYGRSTTPKAGFKFTPTNTVAFRGTYAEGFRAPSAAENGDSAVAAFTNIPSDPVRCAVTKLPIDCSSQQVGAITVGNKNIKPETSKSYSLGFVVEPVKNFSISLDWWKIVRDGEIGGSDPSAIVTNPAGYPDAQIVRGEATTNFPGLAGPILMVKAPYLNAGKTQTSGLDLDMRSKFDLGANGKLNAGLVVTYMHEFKRTDADGTTHEFAGTHGDINLSGNGGTPRTKVSFSLGWDRGPWTVSGNVNHVSSISDTNEIGGDCIDTDANHNPYLGCRIAAFTTVDVFGKWKYSKNLEFTASITNLFDKMAPLDVQTYGRINYNPSLHQSGAVGRYWNIGARYTF</sequence>